<comment type="caution">
    <text evidence="3">The sequence shown here is derived from an EMBL/GenBank/DDBJ whole genome shotgun (WGS) entry which is preliminary data.</text>
</comment>
<dbReference type="EMBL" id="JACIDN010000009">
    <property type="protein sequence ID" value="MBB3904900.1"/>
    <property type="molecule type" value="Genomic_DNA"/>
</dbReference>
<evidence type="ECO:0000259" key="1">
    <source>
        <dbReference type="Pfam" id="PF04577"/>
    </source>
</evidence>
<feature type="domain" description="Glycosyltransferase 61 catalytic" evidence="1">
    <location>
        <begin position="140"/>
        <end position="316"/>
    </location>
</feature>
<evidence type="ECO:0000313" key="5">
    <source>
        <dbReference type="Proteomes" id="UP001156881"/>
    </source>
</evidence>
<evidence type="ECO:0000313" key="4">
    <source>
        <dbReference type="Proteomes" id="UP000517759"/>
    </source>
</evidence>
<dbReference type="EMBL" id="BSPG01000059">
    <property type="protein sequence ID" value="GLS46892.1"/>
    <property type="molecule type" value="Genomic_DNA"/>
</dbReference>
<proteinExistence type="predicted"/>
<evidence type="ECO:0000313" key="2">
    <source>
        <dbReference type="EMBL" id="GLS46892.1"/>
    </source>
</evidence>
<dbReference type="Proteomes" id="UP001156881">
    <property type="component" value="Unassembled WGS sequence"/>
</dbReference>
<dbReference type="GO" id="GO:0016757">
    <property type="term" value="F:glycosyltransferase activity"/>
    <property type="evidence" value="ECO:0007669"/>
    <property type="project" value="InterPro"/>
</dbReference>
<name>A0A7W6AK50_9HYPH</name>
<gene>
    <name evidence="2" type="ORF">GCM10007884_48900</name>
    <name evidence="3" type="ORF">GGR33_004426</name>
</gene>
<keyword evidence="5" id="KW-1185">Reference proteome</keyword>
<dbReference type="InterPro" id="IPR049625">
    <property type="entry name" value="Glyco_transf_61_cat"/>
</dbReference>
<reference evidence="5" key="2">
    <citation type="journal article" date="2019" name="Int. J. Syst. Evol. Microbiol.">
        <title>The Global Catalogue of Microorganisms (GCM) 10K type strain sequencing project: providing services to taxonomists for standard genome sequencing and annotation.</title>
        <authorList>
            <consortium name="The Broad Institute Genomics Platform"/>
            <consortium name="The Broad Institute Genome Sequencing Center for Infectious Disease"/>
            <person name="Wu L."/>
            <person name="Ma J."/>
        </authorList>
    </citation>
    <scope>NUCLEOTIDE SEQUENCE [LARGE SCALE GENOMIC DNA]</scope>
    <source>
        <strain evidence="5">NBRC 107710</strain>
    </source>
</reference>
<evidence type="ECO:0000313" key="3">
    <source>
        <dbReference type="EMBL" id="MBB3904900.1"/>
    </source>
</evidence>
<dbReference type="AlphaFoldDB" id="A0A7W6AK50"/>
<dbReference type="RefSeq" id="WP_183509320.1">
    <property type="nucleotide sequence ID" value="NZ_BSPG01000059.1"/>
</dbReference>
<accession>A0A7W6AK50</accession>
<dbReference type="Pfam" id="PF04577">
    <property type="entry name" value="Glyco_transf_61"/>
    <property type="match status" value="1"/>
</dbReference>
<protein>
    <recommendedName>
        <fullName evidence="1">Glycosyltransferase 61 catalytic domain-containing protein</fullName>
    </recommendedName>
</protein>
<reference evidence="2" key="1">
    <citation type="journal article" date="2014" name="Int. J. Syst. Evol. Microbiol.">
        <title>Complete genome of a new Firmicutes species belonging to the dominant human colonic microbiota ('Ruminococcus bicirculans') reveals two chromosomes and a selective capacity to utilize plant glucans.</title>
        <authorList>
            <consortium name="NISC Comparative Sequencing Program"/>
            <person name="Wegmann U."/>
            <person name="Louis P."/>
            <person name="Goesmann A."/>
            <person name="Henrissat B."/>
            <person name="Duncan S.H."/>
            <person name="Flint H.J."/>
        </authorList>
    </citation>
    <scope>NUCLEOTIDE SEQUENCE</scope>
    <source>
        <strain evidence="2">NBRC 107710</strain>
    </source>
</reference>
<dbReference type="Proteomes" id="UP000517759">
    <property type="component" value="Unassembled WGS sequence"/>
</dbReference>
<sequence>MALTGSLTEELASGTYRRPVLIEPGSDEPRVPFLIADAIDPAFAAFADRFADPSFSRFRPLPVRCADLGTGHVCGIDGIVFTGGRIVRETTTNLCPWKDVEGFESYQSEVSVCFRNDLRFFRKVIAGEFLVGFTSTWPNYAHWMKECVPRLVTFMLLRMHRRGLKLVLPPFSVGSFHQATLDLLGISEEWIYRMQPRCVVTFENLTAAFGIDIIDVSPLMARAGWLIRSAHAVRHSIEDRGDLRRIYLHRGSAQVRQVENFDVCRPLIESAGFVIENFDDMPLHDQIARMRSASCLVAEHGAGLANMLFCEPGTPVAELFSPATVQPAFWSLASRCGLPFGFMVGDPVDDVPSWNGNYVLDPAKLQAVLTVVAAAERRH</sequence>
<reference evidence="3 4" key="3">
    <citation type="submission" date="2020-08" db="EMBL/GenBank/DDBJ databases">
        <title>Genomic Encyclopedia of Type Strains, Phase IV (KMG-IV): sequencing the most valuable type-strain genomes for metagenomic binning, comparative biology and taxonomic classification.</title>
        <authorList>
            <person name="Goeker M."/>
        </authorList>
    </citation>
    <scope>NUCLEOTIDE SEQUENCE [LARGE SCALE GENOMIC DNA]</scope>
    <source>
        <strain evidence="3 4">DSM 24105</strain>
    </source>
</reference>
<organism evidence="3 4">
    <name type="scientific">Methylobacterium brachythecii</name>
    <dbReference type="NCBI Taxonomy" id="1176177"/>
    <lineage>
        <taxon>Bacteria</taxon>
        <taxon>Pseudomonadati</taxon>
        <taxon>Pseudomonadota</taxon>
        <taxon>Alphaproteobacteria</taxon>
        <taxon>Hyphomicrobiales</taxon>
        <taxon>Methylobacteriaceae</taxon>
        <taxon>Methylobacterium</taxon>
    </lineage>
</organism>
<reference evidence="2" key="4">
    <citation type="submission" date="2023-01" db="EMBL/GenBank/DDBJ databases">
        <title>Draft genome sequence of Methylobacterium brachythecii strain NBRC 107710.</title>
        <authorList>
            <person name="Sun Q."/>
            <person name="Mori K."/>
        </authorList>
    </citation>
    <scope>NUCLEOTIDE SEQUENCE</scope>
    <source>
        <strain evidence="2">NBRC 107710</strain>
    </source>
</reference>